<dbReference type="GeneID" id="17350792"/>
<evidence type="ECO:0000313" key="2">
    <source>
        <dbReference type="EMBL" id="EFN51328.1"/>
    </source>
</evidence>
<dbReference type="PANTHER" id="PTHR35128:SF1">
    <property type="entry name" value="SECRETION-REGULATING GUANINE NUCLEOTIDE EXCHANGE FACTOR"/>
    <property type="match status" value="1"/>
</dbReference>
<dbReference type="KEGG" id="cvr:CHLNCDRAFT_55184"/>
<keyword evidence="3" id="KW-1185">Reference proteome</keyword>
<dbReference type="EMBL" id="GL433865">
    <property type="protein sequence ID" value="EFN51328.1"/>
    <property type="molecule type" value="Genomic_DNA"/>
</dbReference>
<evidence type="ECO:0000256" key="1">
    <source>
        <dbReference type="SAM" id="SignalP"/>
    </source>
</evidence>
<evidence type="ECO:0000313" key="3">
    <source>
        <dbReference type="Proteomes" id="UP000008141"/>
    </source>
</evidence>
<reference evidence="2 3" key="1">
    <citation type="journal article" date="2010" name="Plant Cell">
        <title>The Chlorella variabilis NC64A genome reveals adaptation to photosymbiosis, coevolution with viruses, and cryptic sex.</title>
        <authorList>
            <person name="Blanc G."/>
            <person name="Duncan G."/>
            <person name="Agarkova I."/>
            <person name="Borodovsky M."/>
            <person name="Gurnon J."/>
            <person name="Kuo A."/>
            <person name="Lindquist E."/>
            <person name="Lucas S."/>
            <person name="Pangilinan J."/>
            <person name="Polle J."/>
            <person name="Salamov A."/>
            <person name="Terry A."/>
            <person name="Yamada T."/>
            <person name="Dunigan D.D."/>
            <person name="Grigoriev I.V."/>
            <person name="Claverie J.M."/>
            <person name="Van Etten J.L."/>
        </authorList>
    </citation>
    <scope>NUCLEOTIDE SEQUENCE [LARGE SCALE GENOMIC DNA]</scope>
    <source>
        <strain evidence="2 3">NC64A</strain>
    </source>
</reference>
<proteinExistence type="predicted"/>
<keyword evidence="1" id="KW-0732">Signal</keyword>
<dbReference type="PANTHER" id="PTHR35128">
    <property type="entry name" value="SECRETION-REGULATING GUANINE NUCLEOTIDE EXCHANGE FACTOR"/>
    <property type="match status" value="1"/>
</dbReference>
<dbReference type="SUPFAM" id="SSF53474">
    <property type="entry name" value="alpha/beta-Hydrolases"/>
    <property type="match status" value="1"/>
</dbReference>
<dbReference type="OrthoDB" id="10022521at2759"/>
<dbReference type="RefSeq" id="XP_005843430.1">
    <property type="nucleotide sequence ID" value="XM_005843368.1"/>
</dbReference>
<feature type="signal peptide" evidence="1">
    <location>
        <begin position="1"/>
        <end position="21"/>
    </location>
</feature>
<accession>E1ZS53</accession>
<sequence>MPSGASTAALAALALLPLALAGAPADASLNAAGLPLMTPTSASAANHTYYFEIPIDPVGLLVMLHRCGRSAEDFWPPSGACPECIGMPEAVSISRQALARGYALLAINSFNRTVGSLGRCWSLATDALPVRELVTAFRQLHGLADLPLFVTGCSSGGLLALRLPSFMALDGIMPVAIGLDLDSFPPNLPRQNHTYPPVAYFHFSRDNTTTTQVEAMVEFSQAAGLPASQVTVQPSQFTPDFFSQRDPLIRHAGATRRMPRAGEGWTEEVSTVELRQEVERVAEAAGAVSSYCVAESGDGTAADLTPDLLYHHVLEELGVAWAEHTNLGDYTAATLVWLERCGTGE</sequence>
<organism evidence="3">
    <name type="scientific">Chlorella variabilis</name>
    <name type="common">Green alga</name>
    <dbReference type="NCBI Taxonomy" id="554065"/>
    <lineage>
        <taxon>Eukaryota</taxon>
        <taxon>Viridiplantae</taxon>
        <taxon>Chlorophyta</taxon>
        <taxon>core chlorophytes</taxon>
        <taxon>Trebouxiophyceae</taxon>
        <taxon>Chlorellales</taxon>
        <taxon>Chlorellaceae</taxon>
        <taxon>Chlorella clade</taxon>
        <taxon>Chlorella</taxon>
    </lineage>
</organism>
<dbReference type="Gene3D" id="3.40.50.1820">
    <property type="entry name" value="alpha/beta hydrolase"/>
    <property type="match status" value="1"/>
</dbReference>
<gene>
    <name evidence="2" type="ORF">CHLNCDRAFT_55184</name>
</gene>
<dbReference type="InterPro" id="IPR029058">
    <property type="entry name" value="AB_hydrolase_fold"/>
</dbReference>
<feature type="chain" id="PRO_5003156588" description="Pectin acetylesterase" evidence="1">
    <location>
        <begin position="22"/>
        <end position="345"/>
    </location>
</feature>
<dbReference type="InParanoid" id="E1ZS53"/>
<dbReference type="Proteomes" id="UP000008141">
    <property type="component" value="Unassembled WGS sequence"/>
</dbReference>
<name>E1ZS53_CHLVA</name>
<protein>
    <recommendedName>
        <fullName evidence="4">Pectin acetylesterase</fullName>
    </recommendedName>
</protein>
<dbReference type="AlphaFoldDB" id="E1ZS53"/>
<evidence type="ECO:0008006" key="4">
    <source>
        <dbReference type="Google" id="ProtNLM"/>
    </source>
</evidence>